<feature type="region of interest" description="Disordered" evidence="1">
    <location>
        <begin position="265"/>
        <end position="321"/>
    </location>
</feature>
<sequence length="524" mass="60157">MGEFWILILGAFFATNLLDKAESVQLFDEIFGEGWWDKDKAKEWHKLTLEHNFLHQIDRQNTQIGQIEPNSTDQLGQIEPNLTHQSPPLTESDHSGQIEPNSTDQNPLLTESDHSKQIDEIFGEGWWDNDKAKEWNKLTLEQNFLHQIDRQNTQLGQIEPNLTDQLGQIETNSTDQNALLTETDHSGQIELNSTDQNPLLTESDQSDNAKDGEEQNEITSSIAEDKQKHEWLDKGEAEDLKTPAPTNFGQNVHHQIDRQNTQIGQIEPNSTDQNPPLTETDHSGQIEPNSTDQNAPLTESDHFDNAKNNEEQNEVSSNMKTELKRDGFKNSYNHEIDKTVSKELGLNFRTIYKWKRELGQSMTNNSDDKNILTINQCKKDVGLTQRNTENERKHLVEKFDQNKAELMRDGFKNTYKNELDKIVANELGLSFTTIYNWKRELGQTKPNHIYSDSEQLKLMKCYYEIKDQNPKISDQDITKMLKIGIRTLYAWKKQFHPNSVDGHSVEVNAAANVQEIGNTNSESS</sequence>
<feature type="compositionally biased region" description="Basic and acidic residues" evidence="1">
    <location>
        <begin position="299"/>
        <end position="310"/>
    </location>
</feature>
<keyword evidence="3" id="KW-1185">Reference proteome</keyword>
<dbReference type="WBParaSite" id="Gr19_v10_g3351.t1">
    <property type="protein sequence ID" value="Gr19_v10_g3351.t1"/>
    <property type="gene ID" value="Gr19_v10_g3351"/>
</dbReference>
<feature type="compositionally biased region" description="Polar residues" evidence="1">
    <location>
        <begin position="189"/>
        <end position="203"/>
    </location>
</feature>
<feature type="compositionally biased region" description="Polar residues" evidence="1">
    <location>
        <begin position="98"/>
        <end position="109"/>
    </location>
</feature>
<evidence type="ECO:0000313" key="3">
    <source>
        <dbReference type="Proteomes" id="UP000887572"/>
    </source>
</evidence>
<proteinExistence type="predicted"/>
<keyword evidence="2" id="KW-0732">Signal</keyword>
<feature type="region of interest" description="Disordered" evidence="1">
    <location>
        <begin position="184"/>
        <end position="229"/>
    </location>
</feature>
<name>A0A914HQM5_GLORO</name>
<dbReference type="AlphaFoldDB" id="A0A914HQM5"/>
<evidence type="ECO:0000313" key="4">
    <source>
        <dbReference type="WBParaSite" id="Gr19_v10_g3351.t1"/>
    </source>
</evidence>
<organism evidence="3 4">
    <name type="scientific">Globodera rostochiensis</name>
    <name type="common">Golden nematode worm</name>
    <name type="synonym">Heterodera rostochiensis</name>
    <dbReference type="NCBI Taxonomy" id="31243"/>
    <lineage>
        <taxon>Eukaryota</taxon>
        <taxon>Metazoa</taxon>
        <taxon>Ecdysozoa</taxon>
        <taxon>Nematoda</taxon>
        <taxon>Chromadorea</taxon>
        <taxon>Rhabditida</taxon>
        <taxon>Tylenchina</taxon>
        <taxon>Tylenchomorpha</taxon>
        <taxon>Tylenchoidea</taxon>
        <taxon>Heteroderidae</taxon>
        <taxon>Heteroderinae</taxon>
        <taxon>Globodera</taxon>
    </lineage>
</organism>
<evidence type="ECO:0000256" key="1">
    <source>
        <dbReference type="SAM" id="MobiDB-lite"/>
    </source>
</evidence>
<feature type="region of interest" description="Disordered" evidence="1">
    <location>
        <begin position="70"/>
        <end position="110"/>
    </location>
</feature>
<accession>A0A914HQM5</accession>
<dbReference type="Proteomes" id="UP000887572">
    <property type="component" value="Unplaced"/>
</dbReference>
<evidence type="ECO:0000256" key="2">
    <source>
        <dbReference type="SAM" id="SignalP"/>
    </source>
</evidence>
<feature type="compositionally biased region" description="Polar residues" evidence="1">
    <location>
        <begin position="265"/>
        <end position="277"/>
    </location>
</feature>
<feature type="signal peptide" evidence="2">
    <location>
        <begin position="1"/>
        <end position="23"/>
    </location>
</feature>
<feature type="chain" id="PRO_5037777849" evidence="2">
    <location>
        <begin position="24"/>
        <end position="524"/>
    </location>
</feature>
<feature type="compositionally biased region" description="Polar residues" evidence="1">
    <location>
        <begin position="70"/>
        <end position="89"/>
    </location>
</feature>
<reference evidence="4" key="1">
    <citation type="submission" date="2022-11" db="UniProtKB">
        <authorList>
            <consortium name="WormBaseParasite"/>
        </authorList>
    </citation>
    <scope>IDENTIFICATION</scope>
</reference>
<protein>
    <submittedName>
        <fullName evidence="4">Uncharacterized protein</fullName>
    </submittedName>
</protein>
<feature type="compositionally biased region" description="Polar residues" evidence="1">
    <location>
        <begin position="286"/>
        <end position="297"/>
    </location>
</feature>